<dbReference type="GO" id="GO:0005634">
    <property type="term" value="C:nucleus"/>
    <property type="evidence" value="ECO:0007669"/>
    <property type="project" value="UniProtKB-SubCell"/>
</dbReference>
<dbReference type="InterPro" id="IPR001005">
    <property type="entry name" value="SANT/Myb"/>
</dbReference>
<comment type="caution">
    <text evidence="6">The sequence shown here is derived from an EMBL/GenBank/DDBJ whole genome shotgun (WGS) entry which is preliminary data.</text>
</comment>
<keyword evidence="7" id="KW-1185">Reference proteome</keyword>
<gene>
    <name evidence="6" type="ORF">ILUMI_01171</name>
</gene>
<dbReference type="PROSITE" id="PS51029">
    <property type="entry name" value="MADF"/>
    <property type="match status" value="1"/>
</dbReference>
<protein>
    <recommendedName>
        <fullName evidence="8">Transcription factor Adf-1</fullName>
    </recommendedName>
</protein>
<evidence type="ECO:0000259" key="3">
    <source>
        <dbReference type="PROSITE" id="PS51029"/>
    </source>
</evidence>
<dbReference type="PANTHER" id="PTHR12243:SF60">
    <property type="entry name" value="SI:CH211-15D5.12-RELATED"/>
    <property type="match status" value="1"/>
</dbReference>
<evidence type="ECO:0000313" key="6">
    <source>
        <dbReference type="EMBL" id="KAF2905003.1"/>
    </source>
</evidence>
<dbReference type="Pfam" id="PF10545">
    <property type="entry name" value="MADF_DNA_bdg"/>
    <property type="match status" value="1"/>
</dbReference>
<feature type="domain" description="BESS" evidence="4">
    <location>
        <begin position="183"/>
        <end position="222"/>
    </location>
</feature>
<feature type="domain" description="MADF" evidence="3">
    <location>
        <begin position="10"/>
        <end position="98"/>
    </location>
</feature>
<dbReference type="AlphaFoldDB" id="A0A8K0DF43"/>
<dbReference type="PROSITE" id="PS50090">
    <property type="entry name" value="MYB_LIKE"/>
    <property type="match status" value="1"/>
</dbReference>
<dbReference type="PANTHER" id="PTHR12243">
    <property type="entry name" value="MADF DOMAIN TRANSCRIPTION FACTOR"/>
    <property type="match status" value="1"/>
</dbReference>
<dbReference type="InterPro" id="IPR039353">
    <property type="entry name" value="TF_Adf1"/>
</dbReference>
<dbReference type="InterPro" id="IPR004210">
    <property type="entry name" value="BESS_motif"/>
</dbReference>
<reference evidence="6" key="1">
    <citation type="submission" date="2019-08" db="EMBL/GenBank/DDBJ databases">
        <title>The genome of the North American firefly Photinus pyralis.</title>
        <authorList>
            <consortium name="Photinus pyralis genome working group"/>
            <person name="Fallon T.R."/>
            <person name="Sander Lower S.E."/>
            <person name="Weng J.-K."/>
        </authorList>
    </citation>
    <scope>NUCLEOTIDE SEQUENCE</scope>
    <source>
        <strain evidence="6">TRF0915ILg1</strain>
        <tissue evidence="6">Whole body</tissue>
    </source>
</reference>
<dbReference type="InterPro" id="IPR017930">
    <property type="entry name" value="Myb_dom"/>
</dbReference>
<comment type="subcellular location">
    <subcellularLocation>
        <location evidence="1">Nucleus</location>
    </subcellularLocation>
</comment>
<evidence type="ECO:0000313" key="7">
    <source>
        <dbReference type="Proteomes" id="UP000801492"/>
    </source>
</evidence>
<name>A0A8K0DF43_IGNLU</name>
<dbReference type="OrthoDB" id="6147983at2759"/>
<dbReference type="GO" id="GO:0005667">
    <property type="term" value="C:transcription regulator complex"/>
    <property type="evidence" value="ECO:0007669"/>
    <property type="project" value="TreeGrafter"/>
</dbReference>
<evidence type="ECO:0000259" key="2">
    <source>
        <dbReference type="PROSITE" id="PS50090"/>
    </source>
</evidence>
<evidence type="ECO:0008006" key="8">
    <source>
        <dbReference type="Google" id="ProtNLM"/>
    </source>
</evidence>
<dbReference type="GO" id="GO:0006357">
    <property type="term" value="P:regulation of transcription by RNA polymerase II"/>
    <property type="evidence" value="ECO:0007669"/>
    <property type="project" value="TreeGrafter"/>
</dbReference>
<evidence type="ECO:0000259" key="4">
    <source>
        <dbReference type="PROSITE" id="PS51031"/>
    </source>
</evidence>
<accession>A0A8K0DF43</accession>
<dbReference type="GO" id="GO:0003677">
    <property type="term" value="F:DNA binding"/>
    <property type="evidence" value="ECO:0007669"/>
    <property type="project" value="InterPro"/>
</dbReference>
<dbReference type="PROSITE" id="PS51031">
    <property type="entry name" value="BESS"/>
    <property type="match status" value="1"/>
</dbReference>
<evidence type="ECO:0000256" key="1">
    <source>
        <dbReference type="PROSITE-ProRule" id="PRU00371"/>
    </source>
</evidence>
<dbReference type="InterPro" id="IPR006578">
    <property type="entry name" value="MADF-dom"/>
</dbReference>
<feature type="domain" description="Myb-like" evidence="2">
    <location>
        <begin position="1"/>
        <end position="61"/>
    </location>
</feature>
<feature type="domain" description="HTH myb-type" evidence="5">
    <location>
        <begin position="38"/>
        <end position="65"/>
    </location>
</feature>
<dbReference type="PROSITE" id="PS51294">
    <property type="entry name" value="HTH_MYB"/>
    <property type="match status" value="1"/>
</dbReference>
<dbReference type="EMBL" id="VTPC01000625">
    <property type="protein sequence ID" value="KAF2905003.1"/>
    <property type="molecule type" value="Genomic_DNA"/>
</dbReference>
<dbReference type="Pfam" id="PF02944">
    <property type="entry name" value="BESS"/>
    <property type="match status" value="1"/>
</dbReference>
<keyword evidence="1" id="KW-0539">Nucleus</keyword>
<dbReference type="Proteomes" id="UP000801492">
    <property type="component" value="Unassembled WGS sequence"/>
</dbReference>
<dbReference type="SMART" id="SM00595">
    <property type="entry name" value="MADF"/>
    <property type="match status" value="1"/>
</dbReference>
<organism evidence="6 7">
    <name type="scientific">Ignelater luminosus</name>
    <name type="common">Cucubano</name>
    <name type="synonym">Pyrophorus luminosus</name>
    <dbReference type="NCBI Taxonomy" id="2038154"/>
    <lineage>
        <taxon>Eukaryota</taxon>
        <taxon>Metazoa</taxon>
        <taxon>Ecdysozoa</taxon>
        <taxon>Arthropoda</taxon>
        <taxon>Hexapoda</taxon>
        <taxon>Insecta</taxon>
        <taxon>Pterygota</taxon>
        <taxon>Neoptera</taxon>
        <taxon>Endopterygota</taxon>
        <taxon>Coleoptera</taxon>
        <taxon>Polyphaga</taxon>
        <taxon>Elateriformia</taxon>
        <taxon>Elateroidea</taxon>
        <taxon>Elateridae</taxon>
        <taxon>Agrypninae</taxon>
        <taxon>Pyrophorini</taxon>
        <taxon>Ignelater</taxon>
    </lineage>
</organism>
<proteinExistence type="predicted"/>
<sequence>MKEENVFNIRLLKEIEKYPCLYNYNLTEYTSREITDKAWSDIADKFKKTPDECKQRWKNLRGSLTRNLSQRLKSSYGNKKPKTFYLTKYMQFVMPFAKSRYGYTYEELKLRGETTEDSSLKEDSNSKWEISKGDIDFLEEDEEASTSISEPPIVLTNSVQIPSTSGHLNDPLETRISEQAVHNDADRHFLLSLLPHINCFTPNEKLQFQIKTLNIIDEIMNKREDSNKD</sequence>
<evidence type="ECO:0000259" key="5">
    <source>
        <dbReference type="PROSITE" id="PS51294"/>
    </source>
</evidence>